<reference evidence="1 2" key="1">
    <citation type="submission" date="2018-10" db="EMBL/GenBank/DDBJ databases">
        <title>Oceanobacillus sp. YLB-02 draft genome.</title>
        <authorList>
            <person name="Yu L."/>
        </authorList>
    </citation>
    <scope>NUCLEOTIDE SEQUENCE [LARGE SCALE GENOMIC DNA]</scope>
    <source>
        <strain evidence="1 2">YLB-02</strain>
    </source>
</reference>
<sequence>MTLILLLLFVLLLLFLLLFIRIYITVDYSFENQSHQLDFSISLWRIKIRKINLPIQTQSNIDIASSLEDKDSETFNLNWDNLTQTVKKYNKIMNTMTNGVNLHSLHWSTSLGTGEASSTGIVTGSVWTMKSSVIGLLCNKLINQCQPFIAVNPNFGQEEFQTRLSCMVSIKLGKAIRTILKVSRISREKI</sequence>
<accession>A0A498DH70</accession>
<dbReference type="AlphaFoldDB" id="A0A498DH70"/>
<protein>
    <submittedName>
        <fullName evidence="1">DUF2953 domain-containing protein</fullName>
    </submittedName>
</protein>
<comment type="caution">
    <text evidence="1">The sequence shown here is derived from an EMBL/GenBank/DDBJ whole genome shotgun (WGS) entry which is preliminary data.</text>
</comment>
<dbReference type="InterPro" id="IPR021338">
    <property type="entry name" value="DUF2953"/>
</dbReference>
<dbReference type="EMBL" id="RCHR01000001">
    <property type="protein sequence ID" value="RLL47849.1"/>
    <property type="molecule type" value="Genomic_DNA"/>
</dbReference>
<dbReference type="Pfam" id="PF11167">
    <property type="entry name" value="DUF2953"/>
    <property type="match status" value="1"/>
</dbReference>
<evidence type="ECO:0000313" key="2">
    <source>
        <dbReference type="Proteomes" id="UP000270219"/>
    </source>
</evidence>
<keyword evidence="2" id="KW-1185">Reference proteome</keyword>
<gene>
    <name evidence="1" type="ORF">D8M04_00785</name>
</gene>
<dbReference type="Proteomes" id="UP000270219">
    <property type="component" value="Unassembled WGS sequence"/>
</dbReference>
<evidence type="ECO:0000313" key="1">
    <source>
        <dbReference type="EMBL" id="RLL47849.1"/>
    </source>
</evidence>
<organism evidence="1 2">
    <name type="scientific">Oceanobacillus piezotolerans</name>
    <dbReference type="NCBI Taxonomy" id="2448030"/>
    <lineage>
        <taxon>Bacteria</taxon>
        <taxon>Bacillati</taxon>
        <taxon>Bacillota</taxon>
        <taxon>Bacilli</taxon>
        <taxon>Bacillales</taxon>
        <taxon>Bacillaceae</taxon>
        <taxon>Oceanobacillus</taxon>
    </lineage>
</organism>
<name>A0A498DH70_9BACI</name>
<proteinExistence type="predicted"/>